<keyword evidence="9" id="KW-1185">Reference proteome</keyword>
<protein>
    <submittedName>
        <fullName evidence="8">Multisubunit potassium/proton antiporter, PhaE subunit (TC 2.A.63.1.1)</fullName>
    </submittedName>
</protein>
<dbReference type="EMBL" id="VLKP01000010">
    <property type="protein sequence ID" value="TWI08208.1"/>
    <property type="molecule type" value="Genomic_DNA"/>
</dbReference>
<evidence type="ECO:0000256" key="6">
    <source>
        <dbReference type="ARBA" id="ARBA00023136"/>
    </source>
</evidence>
<evidence type="ECO:0000256" key="5">
    <source>
        <dbReference type="ARBA" id="ARBA00022989"/>
    </source>
</evidence>
<evidence type="ECO:0000256" key="3">
    <source>
        <dbReference type="ARBA" id="ARBA00022475"/>
    </source>
</evidence>
<evidence type="ECO:0000256" key="7">
    <source>
        <dbReference type="SAM" id="Phobius"/>
    </source>
</evidence>
<dbReference type="Pfam" id="PF01899">
    <property type="entry name" value="MNHE"/>
    <property type="match status" value="1"/>
</dbReference>
<evidence type="ECO:0000256" key="4">
    <source>
        <dbReference type="ARBA" id="ARBA00022692"/>
    </source>
</evidence>
<evidence type="ECO:0000256" key="2">
    <source>
        <dbReference type="ARBA" id="ARBA00006228"/>
    </source>
</evidence>
<comment type="similarity">
    <text evidence="2">Belongs to the CPA3 antiporters (TC 2.A.63) subunit E family.</text>
</comment>
<dbReference type="InterPro" id="IPR002758">
    <property type="entry name" value="Cation_antiport_E"/>
</dbReference>
<keyword evidence="6 7" id="KW-0472">Membrane</keyword>
<feature type="transmembrane region" description="Helical" evidence="7">
    <location>
        <begin position="37"/>
        <end position="54"/>
    </location>
</feature>
<evidence type="ECO:0000313" key="9">
    <source>
        <dbReference type="Proteomes" id="UP000316471"/>
    </source>
</evidence>
<dbReference type="NCBIfam" id="NF006520">
    <property type="entry name" value="PRK08965.1-4"/>
    <property type="match status" value="1"/>
</dbReference>
<keyword evidence="3" id="KW-1003">Cell membrane</keyword>
<evidence type="ECO:0000313" key="8">
    <source>
        <dbReference type="EMBL" id="TWI08208.1"/>
    </source>
</evidence>
<dbReference type="GO" id="GO:0008324">
    <property type="term" value="F:monoatomic cation transmembrane transporter activity"/>
    <property type="evidence" value="ECO:0007669"/>
    <property type="project" value="InterPro"/>
</dbReference>
<dbReference type="RefSeq" id="WP_199747212.1">
    <property type="nucleotide sequence ID" value="NZ_VLKP01000010.1"/>
</dbReference>
<keyword evidence="5 7" id="KW-1133">Transmembrane helix</keyword>
<evidence type="ECO:0000256" key="1">
    <source>
        <dbReference type="ARBA" id="ARBA00004651"/>
    </source>
</evidence>
<dbReference type="PANTHER" id="PTHR34584:SF1">
    <property type="entry name" value="NA(+)_H(+) ANTIPORTER SUBUNIT E1"/>
    <property type="match status" value="1"/>
</dbReference>
<comment type="subcellular location">
    <subcellularLocation>
        <location evidence="1">Cell membrane</location>
        <topology evidence="1">Multi-pass membrane protein</topology>
    </subcellularLocation>
</comment>
<gene>
    <name evidence="8" type="ORF">IP93_02444</name>
</gene>
<dbReference type="AlphaFoldDB" id="A0A562LKQ4"/>
<name>A0A562LKQ4_9GAMM</name>
<dbReference type="NCBIfam" id="NF006518">
    <property type="entry name" value="PRK08965.1-2"/>
    <property type="match status" value="1"/>
</dbReference>
<comment type="caution">
    <text evidence="8">The sequence shown here is derived from an EMBL/GenBank/DDBJ whole genome shotgun (WGS) entry which is preliminary data.</text>
</comment>
<dbReference type="GO" id="GO:0005886">
    <property type="term" value="C:plasma membrane"/>
    <property type="evidence" value="ECO:0007669"/>
    <property type="project" value="UniProtKB-SubCell"/>
</dbReference>
<reference evidence="8 9" key="1">
    <citation type="journal article" date="2015" name="Stand. Genomic Sci.">
        <title>Genomic Encyclopedia of Bacterial and Archaeal Type Strains, Phase III: the genomes of soil and plant-associated and newly described type strains.</title>
        <authorList>
            <person name="Whitman W.B."/>
            <person name="Woyke T."/>
            <person name="Klenk H.P."/>
            <person name="Zhou Y."/>
            <person name="Lilburn T.G."/>
            <person name="Beck B.J."/>
            <person name="De Vos P."/>
            <person name="Vandamme P."/>
            <person name="Eisen J.A."/>
            <person name="Garrity G."/>
            <person name="Hugenholtz P."/>
            <person name="Kyrpides N.C."/>
        </authorList>
    </citation>
    <scope>NUCLEOTIDE SEQUENCE [LARGE SCALE GENOMIC DNA]</scope>
    <source>
        <strain evidence="8 9">CGMCC 1.10136</strain>
    </source>
</reference>
<organism evidence="8 9">
    <name type="scientific">Aerolutibacter ruishenii</name>
    <dbReference type="NCBI Taxonomy" id="686800"/>
    <lineage>
        <taxon>Bacteria</taxon>
        <taxon>Pseudomonadati</taxon>
        <taxon>Pseudomonadota</taxon>
        <taxon>Gammaproteobacteria</taxon>
        <taxon>Lysobacterales</taxon>
        <taxon>Lysobacteraceae</taxon>
        <taxon>Aerolutibacter</taxon>
    </lineage>
</organism>
<keyword evidence="4 7" id="KW-0812">Transmembrane</keyword>
<proteinExistence type="inferred from homology"/>
<accession>A0A562LKQ4</accession>
<dbReference type="Proteomes" id="UP000316471">
    <property type="component" value="Unassembled WGS sequence"/>
</dbReference>
<sequence>MTMLRRLLPAPWLSLALFVLWLLLARSAAPGQVVLGIALALVVPPLTAGLRIGHARIRRPDRALRFAARVAFDVVASNLAVGRDVLLFRRRRPTAAFVVIPLELHDPVGLAMLALVTTIVPGTVWSELAIDRSTLLLHVWDVDDEAGYVARFKDRYERPLREIFE</sequence>
<dbReference type="PANTHER" id="PTHR34584">
    <property type="entry name" value="NA(+)/H(+) ANTIPORTER SUBUNIT E1"/>
    <property type="match status" value="1"/>
</dbReference>